<comment type="caution">
    <text evidence="1">The sequence shown here is derived from an EMBL/GenBank/DDBJ whole genome shotgun (WGS) entry which is preliminary data.</text>
</comment>
<dbReference type="EMBL" id="BGPR01112080">
    <property type="protein sequence ID" value="GBM94047.1"/>
    <property type="molecule type" value="Genomic_DNA"/>
</dbReference>
<gene>
    <name evidence="1" type="ORF">AVEN_206103_1</name>
</gene>
<sequence>MCGEQDIEAHAWMTHSQIECLPQLSHKPSYRSEKALDARLHAGGRYGNRIFHFILGVKNRTSFRLAQIESAEVLSRIILRSKTMPNSRQTQSA</sequence>
<protein>
    <submittedName>
        <fullName evidence="1">Uncharacterized protein</fullName>
    </submittedName>
</protein>
<accession>A0A4Y2JW33</accession>
<reference evidence="1 2" key="1">
    <citation type="journal article" date="2019" name="Sci. Rep.">
        <title>Orb-weaving spider Araneus ventricosus genome elucidates the spidroin gene catalogue.</title>
        <authorList>
            <person name="Kono N."/>
            <person name="Nakamura H."/>
            <person name="Ohtoshi R."/>
            <person name="Moran D.A.P."/>
            <person name="Shinohara A."/>
            <person name="Yoshida Y."/>
            <person name="Fujiwara M."/>
            <person name="Mori M."/>
            <person name="Tomita M."/>
            <person name="Arakawa K."/>
        </authorList>
    </citation>
    <scope>NUCLEOTIDE SEQUENCE [LARGE SCALE GENOMIC DNA]</scope>
</reference>
<dbReference type="Proteomes" id="UP000499080">
    <property type="component" value="Unassembled WGS sequence"/>
</dbReference>
<evidence type="ECO:0000313" key="1">
    <source>
        <dbReference type="EMBL" id="GBM94047.1"/>
    </source>
</evidence>
<evidence type="ECO:0000313" key="2">
    <source>
        <dbReference type="Proteomes" id="UP000499080"/>
    </source>
</evidence>
<organism evidence="1 2">
    <name type="scientific">Araneus ventricosus</name>
    <name type="common">Orbweaver spider</name>
    <name type="synonym">Epeira ventricosa</name>
    <dbReference type="NCBI Taxonomy" id="182803"/>
    <lineage>
        <taxon>Eukaryota</taxon>
        <taxon>Metazoa</taxon>
        <taxon>Ecdysozoa</taxon>
        <taxon>Arthropoda</taxon>
        <taxon>Chelicerata</taxon>
        <taxon>Arachnida</taxon>
        <taxon>Araneae</taxon>
        <taxon>Araneomorphae</taxon>
        <taxon>Entelegynae</taxon>
        <taxon>Araneoidea</taxon>
        <taxon>Araneidae</taxon>
        <taxon>Araneus</taxon>
    </lineage>
</organism>
<proteinExistence type="predicted"/>
<dbReference type="AlphaFoldDB" id="A0A4Y2JW33"/>
<keyword evidence="2" id="KW-1185">Reference proteome</keyword>
<name>A0A4Y2JW33_ARAVE</name>